<accession>A0A0A9ECJ6</accession>
<reference evidence="1" key="1">
    <citation type="submission" date="2014-09" db="EMBL/GenBank/DDBJ databases">
        <authorList>
            <person name="Magalhaes I.L.F."/>
            <person name="Oliveira U."/>
            <person name="Santos F.R."/>
            <person name="Vidigal T.H.D.A."/>
            <person name="Brescovit A.D."/>
            <person name="Santos A.J."/>
        </authorList>
    </citation>
    <scope>NUCLEOTIDE SEQUENCE</scope>
    <source>
        <tissue evidence="1">Shoot tissue taken approximately 20 cm above the soil surface</tissue>
    </source>
</reference>
<protein>
    <submittedName>
        <fullName evidence="1">Uncharacterized protein</fullName>
    </submittedName>
</protein>
<dbReference type="EMBL" id="GBRH01201147">
    <property type="protein sequence ID" value="JAD96748.1"/>
    <property type="molecule type" value="Transcribed_RNA"/>
</dbReference>
<reference evidence="1" key="2">
    <citation type="journal article" date="2015" name="Data Brief">
        <title>Shoot transcriptome of the giant reed, Arundo donax.</title>
        <authorList>
            <person name="Barrero R.A."/>
            <person name="Guerrero F.D."/>
            <person name="Moolhuijzen P."/>
            <person name="Goolsby J.A."/>
            <person name="Tidwell J."/>
            <person name="Bellgard S.E."/>
            <person name="Bellgard M.I."/>
        </authorList>
    </citation>
    <scope>NUCLEOTIDE SEQUENCE</scope>
    <source>
        <tissue evidence="1">Shoot tissue taken approximately 20 cm above the soil surface</tissue>
    </source>
</reference>
<name>A0A0A9ECJ6_ARUDO</name>
<proteinExistence type="predicted"/>
<evidence type="ECO:0000313" key="1">
    <source>
        <dbReference type="EMBL" id="JAD96748.1"/>
    </source>
</evidence>
<dbReference type="AlphaFoldDB" id="A0A0A9ECJ6"/>
<organism evidence="1">
    <name type="scientific">Arundo donax</name>
    <name type="common">Giant reed</name>
    <name type="synonym">Donax arundinaceus</name>
    <dbReference type="NCBI Taxonomy" id="35708"/>
    <lineage>
        <taxon>Eukaryota</taxon>
        <taxon>Viridiplantae</taxon>
        <taxon>Streptophyta</taxon>
        <taxon>Embryophyta</taxon>
        <taxon>Tracheophyta</taxon>
        <taxon>Spermatophyta</taxon>
        <taxon>Magnoliopsida</taxon>
        <taxon>Liliopsida</taxon>
        <taxon>Poales</taxon>
        <taxon>Poaceae</taxon>
        <taxon>PACMAD clade</taxon>
        <taxon>Arundinoideae</taxon>
        <taxon>Arundineae</taxon>
        <taxon>Arundo</taxon>
    </lineage>
</organism>
<sequence length="62" mass="6859">MSSTNPKDHQFGSWINANVISRSQNTRVSHKLYNVSLAKHAIPCKSDCITLIATSGKFKVIN</sequence>